<protein>
    <submittedName>
        <fullName evidence="1">Uncharacterized protein</fullName>
    </submittedName>
</protein>
<keyword evidence="2" id="KW-1185">Reference proteome</keyword>
<organism evidence="1 2">
    <name type="scientific">Entomophthora muscae</name>
    <dbReference type="NCBI Taxonomy" id="34485"/>
    <lineage>
        <taxon>Eukaryota</taxon>
        <taxon>Fungi</taxon>
        <taxon>Fungi incertae sedis</taxon>
        <taxon>Zoopagomycota</taxon>
        <taxon>Entomophthoromycotina</taxon>
        <taxon>Entomophthoromycetes</taxon>
        <taxon>Entomophthorales</taxon>
        <taxon>Entomophthoraceae</taxon>
        <taxon>Entomophthora</taxon>
    </lineage>
</organism>
<accession>A0ACC2TIK3</accession>
<proteinExistence type="predicted"/>
<name>A0ACC2TIK3_9FUNG</name>
<sequence length="376" mass="42003">MNVTYHAAPLPDLAALLANGHDLDLDGVVVNEVNPWSLLLDSPTQFGWTVAFRVLKFLLLMVQFILCGFVCARTHFRGRLQIFLLVVGILQLGGEQVLSWMAADALVMRLYSAAMLLPACIVNSMVVLSWCNIVWRLKTSVVIGPFKAGVVFESVTLSFSIVLQLFLVICCDRWIGNGAVWFTALRLLLLLLMSVFPTLMGVWFFRIAQNFCPIFHATAKLINAQWFTMFILLTRIFFIINLLSYFLTMLWVETPGKYVAFHTMNAISTVAYNVMIVLTVLKMQAITPIQHRWTPEQLGLATLPDGTVVCHTPDEPDTSITTFHSQESHTNGISKLPSVTHSSHRLLPSSAPQYHPTSSPFRPSLATNSSSPNLFD</sequence>
<reference evidence="1" key="1">
    <citation type="submission" date="2022-04" db="EMBL/GenBank/DDBJ databases">
        <title>Genome of the entomopathogenic fungus Entomophthora muscae.</title>
        <authorList>
            <person name="Elya C."/>
            <person name="Lovett B.R."/>
            <person name="Lee E."/>
            <person name="Macias A.M."/>
            <person name="Hajek A.E."/>
            <person name="De Bivort B.L."/>
            <person name="Kasson M.T."/>
            <person name="De Fine Licht H.H."/>
            <person name="Stajich J.E."/>
        </authorList>
    </citation>
    <scope>NUCLEOTIDE SEQUENCE</scope>
    <source>
        <strain evidence="1">Berkeley</strain>
    </source>
</reference>
<dbReference type="Proteomes" id="UP001165960">
    <property type="component" value="Unassembled WGS sequence"/>
</dbReference>
<evidence type="ECO:0000313" key="1">
    <source>
        <dbReference type="EMBL" id="KAJ9074544.1"/>
    </source>
</evidence>
<comment type="caution">
    <text evidence="1">The sequence shown here is derived from an EMBL/GenBank/DDBJ whole genome shotgun (WGS) entry which is preliminary data.</text>
</comment>
<gene>
    <name evidence="1" type="ORF">DSO57_1005285</name>
</gene>
<dbReference type="EMBL" id="QTSX02002854">
    <property type="protein sequence ID" value="KAJ9074544.1"/>
    <property type="molecule type" value="Genomic_DNA"/>
</dbReference>
<evidence type="ECO:0000313" key="2">
    <source>
        <dbReference type="Proteomes" id="UP001165960"/>
    </source>
</evidence>